<evidence type="ECO:0000313" key="1">
    <source>
        <dbReference type="EMBL" id="ESS00715.1"/>
    </source>
</evidence>
<dbReference type="AlphaFoldDB" id="A0A829LSL7"/>
<evidence type="ECO:0000313" key="2">
    <source>
        <dbReference type="Proteomes" id="UP000018412"/>
    </source>
</evidence>
<reference evidence="1 2" key="2">
    <citation type="journal article" date="2015" name="Genome Announc.">
        <title>Draft Genome Sequence of Lactobacillus fermentum NB-22.</title>
        <authorList>
            <person name="Chaplin A.V."/>
            <person name="Shkoporov A.N."/>
            <person name="Efimov B.A."/>
            <person name="Pikina A.P."/>
            <person name="Borisova O.Y."/>
            <person name="Gladko I.A."/>
            <person name="Postnikova E.A."/>
            <person name="Lordkipanidze A.E."/>
            <person name="Kafarskaia L.I."/>
        </authorList>
    </citation>
    <scope>NUCLEOTIDE SEQUENCE [LARGE SCALE GENOMIC DNA]</scope>
    <source>
        <strain evidence="1 2">NB-22</strain>
    </source>
</reference>
<gene>
    <name evidence="1" type="ORF">NB22_08830</name>
</gene>
<dbReference type="EMBL" id="AYHA01000149">
    <property type="protein sequence ID" value="ESS00715.1"/>
    <property type="molecule type" value="Genomic_DNA"/>
</dbReference>
<organism evidence="1 2">
    <name type="scientific">Limosilactobacillus fermentum NB-22</name>
    <dbReference type="NCBI Taxonomy" id="1408443"/>
    <lineage>
        <taxon>Bacteria</taxon>
        <taxon>Bacillati</taxon>
        <taxon>Bacillota</taxon>
        <taxon>Bacilli</taxon>
        <taxon>Lactobacillales</taxon>
        <taxon>Lactobacillaceae</taxon>
        <taxon>Limosilactobacillus</taxon>
    </lineage>
</organism>
<protein>
    <submittedName>
        <fullName evidence="1">Uncharacterized protein</fullName>
    </submittedName>
</protein>
<dbReference type="Proteomes" id="UP000018412">
    <property type="component" value="Unassembled WGS sequence"/>
</dbReference>
<sequence>MAGPVTRESGGVTMSNSQIVSTATDKVRALSASLKNGLLVGKRYVDLLNELVETNEPQDLLSATEELVNLNLTNAFVKFPQHYQPADYYLLFMSRMLELNAINGVAISQHNHALQANIQPLEEGLTFKFEPANEHAGAFFADQRHHEPLFYIDLENRLLNFSNQALVDFFIVKQVNNYNDLDLEEALAPLISFAKLLKDRLDFRIDLGMLSTSNQTVFGLQKPDLDMAVIDKLFIDTTETDYFLMSLPQNNGAQLNLDRGIKLQLGFDPEDYSQQWGFRVLDENERSSFFGILLHYPIVRDWYLKNRAALAIQTTHFAPRLTRAQVKEEAPLEDA</sequence>
<comment type="caution">
    <text evidence="1">The sequence shown here is derived from an EMBL/GenBank/DDBJ whole genome shotgun (WGS) entry which is preliminary data.</text>
</comment>
<accession>A0A829LSL7</accession>
<reference evidence="2" key="1">
    <citation type="submission" date="2013-10" db="EMBL/GenBank/DDBJ databases">
        <title>Draft genome sequence of Lactobacillus fermentum NB-22.</title>
        <authorList>
            <person name="Chaplin A.V."/>
            <person name="Shkoporov A.N."/>
            <person name="Khokhlova E.V."/>
            <person name="Efimov B.A."/>
            <person name="Kafarskaia L.I."/>
        </authorList>
    </citation>
    <scope>NUCLEOTIDE SEQUENCE [LARGE SCALE GENOMIC DNA]</scope>
    <source>
        <strain evidence="2">NB-22</strain>
    </source>
</reference>
<proteinExistence type="predicted"/>
<name>A0A829LSL7_LIMFE</name>